<dbReference type="SUPFAM" id="SSF55811">
    <property type="entry name" value="Nudix"/>
    <property type="match status" value="1"/>
</dbReference>
<dbReference type="Proteomes" id="UP001589797">
    <property type="component" value="Unassembled WGS sequence"/>
</dbReference>
<comment type="cofactor">
    <cofactor evidence="1">
        <name>Mg(2+)</name>
        <dbReference type="ChEBI" id="CHEBI:18420"/>
    </cofactor>
</comment>
<keyword evidence="2" id="KW-0378">Hydrolase</keyword>
<evidence type="ECO:0000256" key="1">
    <source>
        <dbReference type="ARBA" id="ARBA00001946"/>
    </source>
</evidence>
<dbReference type="Gene3D" id="3.90.79.10">
    <property type="entry name" value="Nucleoside Triphosphate Pyrophosphohydrolase"/>
    <property type="match status" value="1"/>
</dbReference>
<dbReference type="InterPro" id="IPR015797">
    <property type="entry name" value="NUDIX_hydrolase-like_dom_sf"/>
</dbReference>
<dbReference type="RefSeq" id="WP_382387263.1">
    <property type="nucleotide sequence ID" value="NZ_JBHLWI010000025.1"/>
</dbReference>
<accession>A0ABV6FSG1</accession>
<evidence type="ECO:0000259" key="3">
    <source>
        <dbReference type="PROSITE" id="PS51462"/>
    </source>
</evidence>
<dbReference type="Pfam" id="PF00293">
    <property type="entry name" value="NUDIX"/>
    <property type="match status" value="1"/>
</dbReference>
<dbReference type="EMBL" id="JBHLWI010000025">
    <property type="protein sequence ID" value="MFC0262811.1"/>
    <property type="molecule type" value="Genomic_DNA"/>
</dbReference>
<keyword evidence="5" id="KW-1185">Reference proteome</keyword>
<comment type="caution">
    <text evidence="4">The sequence shown here is derived from an EMBL/GenBank/DDBJ whole genome shotgun (WGS) entry which is preliminary data.</text>
</comment>
<reference evidence="4 5" key="1">
    <citation type="submission" date="2024-09" db="EMBL/GenBank/DDBJ databases">
        <authorList>
            <person name="Sun Q."/>
            <person name="Mori K."/>
        </authorList>
    </citation>
    <scope>NUCLEOTIDE SEQUENCE [LARGE SCALE GENOMIC DNA]</scope>
    <source>
        <strain evidence="4 5">CCM 7650</strain>
    </source>
</reference>
<protein>
    <submittedName>
        <fullName evidence="4">NUDIX domain-containing protein</fullName>
    </submittedName>
</protein>
<evidence type="ECO:0000256" key="2">
    <source>
        <dbReference type="ARBA" id="ARBA00022801"/>
    </source>
</evidence>
<dbReference type="InterPro" id="IPR000086">
    <property type="entry name" value="NUDIX_hydrolase_dom"/>
</dbReference>
<dbReference type="PROSITE" id="PS51462">
    <property type="entry name" value="NUDIX"/>
    <property type="match status" value="1"/>
</dbReference>
<name>A0ABV6FSG1_9BACT</name>
<proteinExistence type="predicted"/>
<gene>
    <name evidence="4" type="ORF">ACFFIP_08965</name>
</gene>
<dbReference type="PANTHER" id="PTHR43046">
    <property type="entry name" value="GDP-MANNOSE MANNOSYL HYDROLASE"/>
    <property type="match status" value="1"/>
</dbReference>
<feature type="domain" description="Nudix hydrolase" evidence="3">
    <location>
        <begin position="15"/>
        <end position="147"/>
    </location>
</feature>
<sequence length="167" mass="19266">MGNLEKELVDKFGGRLRTRVNGILIRDNHILMIKHKMSEDRFFWNVPGGGMKFGSSVSENLIREFKEETGLEIQINDFVCAHEFLEPPLHAIELFFTVEQVGGQLKMGLDPELELGEQLITEIDYLNLEKLSLIKNVEKHPIFWGIKSLNDVGKWNGYFNFENNSIK</sequence>
<dbReference type="PANTHER" id="PTHR43046:SF14">
    <property type="entry name" value="MUTT_NUDIX FAMILY PROTEIN"/>
    <property type="match status" value="1"/>
</dbReference>
<evidence type="ECO:0000313" key="4">
    <source>
        <dbReference type="EMBL" id="MFC0262811.1"/>
    </source>
</evidence>
<evidence type="ECO:0000313" key="5">
    <source>
        <dbReference type="Proteomes" id="UP001589797"/>
    </source>
</evidence>
<organism evidence="4 5">
    <name type="scientific">Fontibacter flavus</name>
    <dbReference type="NCBI Taxonomy" id="654838"/>
    <lineage>
        <taxon>Bacteria</taxon>
        <taxon>Pseudomonadati</taxon>
        <taxon>Bacteroidota</taxon>
        <taxon>Cytophagia</taxon>
        <taxon>Cytophagales</taxon>
        <taxon>Cyclobacteriaceae</taxon>
        <taxon>Fontibacter</taxon>
    </lineage>
</organism>